<feature type="domain" description="NADP-dependent oxidoreductase" evidence="4">
    <location>
        <begin position="105"/>
        <end position="354"/>
    </location>
</feature>
<accession>A0A8H5HJZ7</accession>
<keyword evidence="3" id="KW-0560">Oxidoreductase</keyword>
<dbReference type="InterPro" id="IPR018170">
    <property type="entry name" value="Aldo/ket_reductase_CS"/>
</dbReference>
<evidence type="ECO:0000256" key="1">
    <source>
        <dbReference type="ARBA" id="ARBA00007905"/>
    </source>
</evidence>
<keyword evidence="6" id="KW-1185">Reference proteome</keyword>
<reference evidence="5 6" key="1">
    <citation type="journal article" date="2020" name="ISME J.">
        <title>Uncovering the hidden diversity of litter-decomposition mechanisms in mushroom-forming fungi.</title>
        <authorList>
            <person name="Floudas D."/>
            <person name="Bentzer J."/>
            <person name="Ahren D."/>
            <person name="Johansson T."/>
            <person name="Persson P."/>
            <person name="Tunlid A."/>
        </authorList>
    </citation>
    <scope>NUCLEOTIDE SEQUENCE [LARGE SCALE GENOMIC DNA]</scope>
    <source>
        <strain evidence="5 6">CBS 406.79</strain>
    </source>
</reference>
<evidence type="ECO:0000256" key="3">
    <source>
        <dbReference type="ARBA" id="ARBA00023002"/>
    </source>
</evidence>
<protein>
    <recommendedName>
        <fullName evidence="4">NADP-dependent oxidoreductase domain-containing protein</fullName>
    </recommendedName>
</protein>
<comment type="similarity">
    <text evidence="1">Belongs to the aldo/keto reductase family.</text>
</comment>
<dbReference type="AlphaFoldDB" id="A0A8H5HJZ7"/>
<dbReference type="FunFam" id="3.20.20.100:FF:000002">
    <property type="entry name" value="2,5-diketo-D-gluconic acid reductase A"/>
    <property type="match status" value="1"/>
</dbReference>
<dbReference type="Pfam" id="PF00248">
    <property type="entry name" value="Aldo_ket_red"/>
    <property type="match status" value="1"/>
</dbReference>
<dbReference type="PROSITE" id="PS00798">
    <property type="entry name" value="ALDOKETO_REDUCTASE_1"/>
    <property type="match status" value="1"/>
</dbReference>
<dbReference type="GO" id="GO:0016616">
    <property type="term" value="F:oxidoreductase activity, acting on the CH-OH group of donors, NAD or NADP as acceptor"/>
    <property type="evidence" value="ECO:0007669"/>
    <property type="project" value="UniProtKB-ARBA"/>
</dbReference>
<evidence type="ECO:0000256" key="2">
    <source>
        <dbReference type="ARBA" id="ARBA00022857"/>
    </source>
</evidence>
<dbReference type="Proteomes" id="UP000518752">
    <property type="component" value="Unassembled WGS sequence"/>
</dbReference>
<dbReference type="PRINTS" id="PR00069">
    <property type="entry name" value="ALDKETRDTASE"/>
</dbReference>
<name>A0A8H5HJZ7_9AGAR</name>
<dbReference type="PANTHER" id="PTHR43827">
    <property type="entry name" value="2,5-DIKETO-D-GLUCONIC ACID REDUCTASE"/>
    <property type="match status" value="1"/>
</dbReference>
<proteinExistence type="inferred from homology"/>
<sequence length="395" mass="44082">MRREIISCSTPLCFPKAKIAFPVEEPKPSKVLMVPNEECPCEVTVSREDEFETEAGGGCMVGVKSPFNRIITPMALKIPHFTLNDGTEMPAVGLGTSLAMFGGGERVYQMCLNALKAGYRHFDTAAGYGNENEVGRAIQDSGIPRNEIYLTTKLANPDHNRVQAAFEKSLKDLDLEYVDLYLLHWPQAGKDRAELWGDAVFRPDESPTFVETWKEMEKLLESGKVKSLGVSNFSIKNLEILLPHCTVVPVTNQVELHPCLPQNELKDYCEEKGIILTAFSPLGFPLPNRPGLIKNETIKALANKLSIDVAQVLISWGVQRKTVVIPKTENPQRMASNITLVQLSPEDMKVLDDLHRQPKMHRSIAVSSIVSAKGRINGWTCDEMGWPEHLYRLDI</sequence>
<dbReference type="InterPro" id="IPR020471">
    <property type="entry name" value="AKR"/>
</dbReference>
<dbReference type="PANTHER" id="PTHR43827:SF3">
    <property type="entry name" value="NADP-DEPENDENT OXIDOREDUCTASE DOMAIN-CONTAINING PROTEIN"/>
    <property type="match status" value="1"/>
</dbReference>
<dbReference type="Gene3D" id="3.20.20.100">
    <property type="entry name" value="NADP-dependent oxidoreductase domain"/>
    <property type="match status" value="1"/>
</dbReference>
<evidence type="ECO:0000313" key="5">
    <source>
        <dbReference type="EMBL" id="KAF5384506.1"/>
    </source>
</evidence>
<dbReference type="InterPro" id="IPR023210">
    <property type="entry name" value="NADP_OxRdtase_dom"/>
</dbReference>
<organism evidence="5 6">
    <name type="scientific">Collybiopsis confluens</name>
    <dbReference type="NCBI Taxonomy" id="2823264"/>
    <lineage>
        <taxon>Eukaryota</taxon>
        <taxon>Fungi</taxon>
        <taxon>Dikarya</taxon>
        <taxon>Basidiomycota</taxon>
        <taxon>Agaricomycotina</taxon>
        <taxon>Agaricomycetes</taxon>
        <taxon>Agaricomycetidae</taxon>
        <taxon>Agaricales</taxon>
        <taxon>Marasmiineae</taxon>
        <taxon>Omphalotaceae</taxon>
        <taxon>Collybiopsis</taxon>
    </lineage>
</organism>
<evidence type="ECO:0000313" key="6">
    <source>
        <dbReference type="Proteomes" id="UP000518752"/>
    </source>
</evidence>
<keyword evidence="2" id="KW-0521">NADP</keyword>
<dbReference type="OrthoDB" id="5945798at2759"/>
<dbReference type="CDD" id="cd19071">
    <property type="entry name" value="AKR_AKR1-5-like"/>
    <property type="match status" value="1"/>
</dbReference>
<evidence type="ECO:0000259" key="4">
    <source>
        <dbReference type="Pfam" id="PF00248"/>
    </source>
</evidence>
<dbReference type="SUPFAM" id="SSF51430">
    <property type="entry name" value="NAD(P)-linked oxidoreductase"/>
    <property type="match status" value="1"/>
</dbReference>
<gene>
    <name evidence="5" type="ORF">D9757_006470</name>
</gene>
<dbReference type="EMBL" id="JAACJN010000043">
    <property type="protein sequence ID" value="KAF5384506.1"/>
    <property type="molecule type" value="Genomic_DNA"/>
</dbReference>
<dbReference type="PROSITE" id="PS00062">
    <property type="entry name" value="ALDOKETO_REDUCTASE_2"/>
    <property type="match status" value="1"/>
</dbReference>
<dbReference type="InterPro" id="IPR036812">
    <property type="entry name" value="NAD(P)_OxRdtase_dom_sf"/>
</dbReference>
<comment type="caution">
    <text evidence="5">The sequence shown here is derived from an EMBL/GenBank/DDBJ whole genome shotgun (WGS) entry which is preliminary data.</text>
</comment>